<dbReference type="Proteomes" id="UP001207742">
    <property type="component" value="Unassembled WGS sequence"/>
</dbReference>
<keyword evidence="3" id="KW-1185">Reference proteome</keyword>
<dbReference type="InterPro" id="IPR014710">
    <property type="entry name" value="RmlC-like_jellyroll"/>
</dbReference>
<dbReference type="PROSITE" id="PS50042">
    <property type="entry name" value="CNMP_BINDING_3"/>
    <property type="match status" value="1"/>
</dbReference>
<comment type="caution">
    <text evidence="2">The sequence shown here is derived from an EMBL/GenBank/DDBJ whole genome shotgun (WGS) entry which is preliminary data.</text>
</comment>
<dbReference type="SUPFAM" id="SSF51206">
    <property type="entry name" value="cAMP-binding domain-like"/>
    <property type="match status" value="1"/>
</dbReference>
<evidence type="ECO:0000259" key="1">
    <source>
        <dbReference type="PROSITE" id="PS50042"/>
    </source>
</evidence>
<accession>A0ABT3II67</accession>
<evidence type="ECO:0000313" key="2">
    <source>
        <dbReference type="EMBL" id="MCW3483649.1"/>
    </source>
</evidence>
<dbReference type="SMART" id="SM00100">
    <property type="entry name" value="cNMP"/>
    <property type="match status" value="1"/>
</dbReference>
<reference evidence="2 3" key="1">
    <citation type="submission" date="2022-10" db="EMBL/GenBank/DDBJ databases">
        <title>Chitinophaga nivalis PC15 sp. nov., isolated from Pyeongchang county, South Korea.</title>
        <authorList>
            <person name="Trinh H.N."/>
        </authorList>
    </citation>
    <scope>NUCLEOTIDE SEQUENCE [LARGE SCALE GENOMIC DNA]</scope>
    <source>
        <strain evidence="2 3">PC14</strain>
    </source>
</reference>
<dbReference type="CDD" id="cd00038">
    <property type="entry name" value="CAP_ED"/>
    <property type="match status" value="1"/>
</dbReference>
<proteinExistence type="predicted"/>
<organism evidence="2 3">
    <name type="scientific">Chitinophaga nivalis</name>
    <dbReference type="NCBI Taxonomy" id="2991709"/>
    <lineage>
        <taxon>Bacteria</taxon>
        <taxon>Pseudomonadati</taxon>
        <taxon>Bacteroidota</taxon>
        <taxon>Chitinophagia</taxon>
        <taxon>Chitinophagales</taxon>
        <taxon>Chitinophagaceae</taxon>
        <taxon>Chitinophaga</taxon>
    </lineage>
</organism>
<feature type="domain" description="Cyclic nucleotide-binding" evidence="1">
    <location>
        <begin position="28"/>
        <end position="129"/>
    </location>
</feature>
<dbReference type="PANTHER" id="PTHR24567:SF26">
    <property type="entry name" value="REGULATORY PROTEIN YEIL"/>
    <property type="match status" value="1"/>
</dbReference>
<dbReference type="InterPro" id="IPR018490">
    <property type="entry name" value="cNMP-bd_dom_sf"/>
</dbReference>
<evidence type="ECO:0000313" key="3">
    <source>
        <dbReference type="Proteomes" id="UP001207742"/>
    </source>
</evidence>
<dbReference type="EMBL" id="JAPDNS010000001">
    <property type="protein sequence ID" value="MCW3483649.1"/>
    <property type="molecule type" value="Genomic_DNA"/>
</dbReference>
<dbReference type="Gene3D" id="2.60.120.10">
    <property type="entry name" value="Jelly Rolls"/>
    <property type="match status" value="1"/>
</dbReference>
<dbReference type="InterPro" id="IPR050397">
    <property type="entry name" value="Env_Response_Regulators"/>
</dbReference>
<gene>
    <name evidence="2" type="ORF">OL497_07075</name>
</gene>
<sequence length="190" mass="21310">MLRTNDAFLTFTEALYQQQASKENIVRKNFPAGSLLFRQGTSSTKVLIIASGITKCFISEENDKDFIVEFLGKGEIAGEIEAIRSIKCLCNITALTTVTAYVIPIPFFKELLAKHPPFQQLLLEELAERIINTSTRAATQQLYTVEYGLTRLLAFQEKQQLAVSKEDMAAYLGIAVRSLNRVLKGMNRPE</sequence>
<dbReference type="Pfam" id="PF00027">
    <property type="entry name" value="cNMP_binding"/>
    <property type="match status" value="1"/>
</dbReference>
<dbReference type="RefSeq" id="WP_264729169.1">
    <property type="nucleotide sequence ID" value="NZ_JAPDNR010000001.1"/>
</dbReference>
<protein>
    <submittedName>
        <fullName evidence="2">Crp/Fnr family transcriptional regulator</fullName>
    </submittedName>
</protein>
<dbReference type="PANTHER" id="PTHR24567">
    <property type="entry name" value="CRP FAMILY TRANSCRIPTIONAL REGULATORY PROTEIN"/>
    <property type="match status" value="1"/>
</dbReference>
<name>A0ABT3II67_9BACT</name>
<dbReference type="InterPro" id="IPR000595">
    <property type="entry name" value="cNMP-bd_dom"/>
</dbReference>